<dbReference type="Proteomes" id="UP001203687">
    <property type="component" value="Unassembled WGS sequence"/>
</dbReference>
<gene>
    <name evidence="2" type="ORF">MUY34_15135</name>
</gene>
<evidence type="ECO:0000313" key="3">
    <source>
        <dbReference type="Proteomes" id="UP001203687"/>
    </source>
</evidence>
<keyword evidence="3" id="KW-1185">Reference proteome</keyword>
<dbReference type="EMBL" id="JALPQF010000018">
    <property type="protein sequence ID" value="MCK8481967.1"/>
    <property type="molecule type" value="Genomic_DNA"/>
</dbReference>
<evidence type="ECO:0000313" key="2">
    <source>
        <dbReference type="EMBL" id="MCK8481967.1"/>
    </source>
</evidence>
<sequence>MRNLVIVVFLLSLACTTQNDTNLIEAESNDISQQRMGCANDCFSASITNSPSYFETDIEFDNLQISTGNILISWDYSNGISFDFSNGCITQVLVEFNSEAGVTTWDPSNTGQGYPSEADHYFAVDITTEFLSSSQGNTNIYVFDHINGFQTGTPGLGGVYEARILVNSTCGLFGCCQATDWVITCFCTLI</sequence>
<evidence type="ECO:0000256" key="1">
    <source>
        <dbReference type="SAM" id="SignalP"/>
    </source>
</evidence>
<dbReference type="PROSITE" id="PS51257">
    <property type="entry name" value="PROKAR_LIPOPROTEIN"/>
    <property type="match status" value="1"/>
</dbReference>
<protein>
    <submittedName>
        <fullName evidence="2">Uncharacterized protein</fullName>
    </submittedName>
</protein>
<feature type="chain" id="PRO_5047450151" evidence="1">
    <location>
        <begin position="20"/>
        <end position="190"/>
    </location>
</feature>
<dbReference type="RefSeq" id="WP_248413732.1">
    <property type="nucleotide sequence ID" value="NZ_JALPQF010000018.1"/>
</dbReference>
<accession>A0ABT0HC93</accession>
<comment type="caution">
    <text evidence="2">The sequence shown here is derived from an EMBL/GenBank/DDBJ whole genome shotgun (WGS) entry which is preliminary data.</text>
</comment>
<organism evidence="2 3">
    <name type="scientific">Psychroserpens algicola</name>
    <dbReference type="NCBI Taxonomy" id="1719034"/>
    <lineage>
        <taxon>Bacteria</taxon>
        <taxon>Pseudomonadati</taxon>
        <taxon>Bacteroidota</taxon>
        <taxon>Flavobacteriia</taxon>
        <taxon>Flavobacteriales</taxon>
        <taxon>Flavobacteriaceae</taxon>
        <taxon>Psychroserpens</taxon>
    </lineage>
</organism>
<name>A0ABT0HC93_9FLAO</name>
<proteinExistence type="predicted"/>
<keyword evidence="1" id="KW-0732">Signal</keyword>
<reference evidence="2" key="1">
    <citation type="submission" date="2022-04" db="EMBL/GenBank/DDBJ databases">
        <authorList>
            <person name="Ren T."/>
        </authorList>
    </citation>
    <scope>NUCLEOTIDE SEQUENCE</scope>
    <source>
        <strain evidence="2">F63249</strain>
    </source>
</reference>
<feature type="signal peptide" evidence="1">
    <location>
        <begin position="1"/>
        <end position="19"/>
    </location>
</feature>